<dbReference type="Proteomes" id="UP000663874">
    <property type="component" value="Unassembled WGS sequence"/>
</dbReference>
<dbReference type="EMBL" id="CAJNOU010000166">
    <property type="protein sequence ID" value="CAF0897281.1"/>
    <property type="molecule type" value="Genomic_DNA"/>
</dbReference>
<proteinExistence type="predicted"/>
<evidence type="ECO:0000313" key="4">
    <source>
        <dbReference type="Proteomes" id="UP000663874"/>
    </source>
</evidence>
<sequence>MFHLPPPPRFTLPPPPMLASDVIDRKIRFRLTCSSIRQQQQHRQTTNLRLIIISCISFLIVIILLFIIIKFYRRRRSSLYDNESKPSNNVSISSSRSYETISTEHTSGYIESKYTSATTFSTNPNNVLCVYCHQERDYSNTSLTPYYHTLEIPSS</sequence>
<evidence type="ECO:0000313" key="2">
    <source>
        <dbReference type="EMBL" id="CAF0897281.1"/>
    </source>
</evidence>
<comment type="caution">
    <text evidence="3">The sequence shown here is derived from an EMBL/GenBank/DDBJ whole genome shotgun (WGS) entry which is preliminary data.</text>
</comment>
<keyword evidence="1" id="KW-0812">Transmembrane</keyword>
<keyword evidence="1" id="KW-0472">Membrane</keyword>
<evidence type="ECO:0000313" key="3">
    <source>
        <dbReference type="EMBL" id="CAF4131510.1"/>
    </source>
</evidence>
<accession>A0A819WWN4</accession>
<keyword evidence="1" id="KW-1133">Transmembrane helix</keyword>
<protein>
    <submittedName>
        <fullName evidence="3">Uncharacterized protein</fullName>
    </submittedName>
</protein>
<name>A0A819WWN4_9BILA</name>
<dbReference type="Proteomes" id="UP000663889">
    <property type="component" value="Unassembled WGS sequence"/>
</dbReference>
<dbReference type="AlphaFoldDB" id="A0A819WWN4"/>
<dbReference type="EMBL" id="CAJOBE010011467">
    <property type="protein sequence ID" value="CAF4131510.1"/>
    <property type="molecule type" value="Genomic_DNA"/>
</dbReference>
<evidence type="ECO:0000256" key="1">
    <source>
        <dbReference type="SAM" id="Phobius"/>
    </source>
</evidence>
<reference evidence="3" key="1">
    <citation type="submission" date="2021-02" db="EMBL/GenBank/DDBJ databases">
        <authorList>
            <person name="Nowell W R."/>
        </authorList>
    </citation>
    <scope>NUCLEOTIDE SEQUENCE</scope>
</reference>
<gene>
    <name evidence="3" type="ORF">FNK824_LOCUS32769</name>
    <name evidence="2" type="ORF">SEV965_LOCUS5448</name>
</gene>
<organism evidence="3 4">
    <name type="scientific">Rotaria sordida</name>
    <dbReference type="NCBI Taxonomy" id="392033"/>
    <lineage>
        <taxon>Eukaryota</taxon>
        <taxon>Metazoa</taxon>
        <taxon>Spiralia</taxon>
        <taxon>Gnathifera</taxon>
        <taxon>Rotifera</taxon>
        <taxon>Eurotatoria</taxon>
        <taxon>Bdelloidea</taxon>
        <taxon>Philodinida</taxon>
        <taxon>Philodinidae</taxon>
        <taxon>Rotaria</taxon>
    </lineage>
</organism>
<feature type="transmembrane region" description="Helical" evidence="1">
    <location>
        <begin position="50"/>
        <end position="69"/>
    </location>
</feature>